<dbReference type="InterPro" id="IPR022812">
    <property type="entry name" value="Dynamin"/>
</dbReference>
<dbReference type="SUPFAM" id="SSF52540">
    <property type="entry name" value="P-loop containing nucleoside triphosphate hydrolases"/>
    <property type="match status" value="1"/>
</dbReference>
<keyword evidence="5" id="KW-1185">Reference proteome</keyword>
<dbReference type="GO" id="GO:0016020">
    <property type="term" value="C:membrane"/>
    <property type="evidence" value="ECO:0007669"/>
    <property type="project" value="TreeGrafter"/>
</dbReference>
<dbReference type="PANTHER" id="PTHR11566">
    <property type="entry name" value="DYNAMIN"/>
    <property type="match status" value="1"/>
</dbReference>
<dbReference type="GO" id="GO:0008017">
    <property type="term" value="F:microtubule binding"/>
    <property type="evidence" value="ECO:0007669"/>
    <property type="project" value="TreeGrafter"/>
</dbReference>
<evidence type="ECO:0000256" key="1">
    <source>
        <dbReference type="ARBA" id="ARBA00022741"/>
    </source>
</evidence>
<dbReference type="PROSITE" id="PS51718">
    <property type="entry name" value="G_DYNAMIN_2"/>
    <property type="match status" value="1"/>
</dbReference>
<evidence type="ECO:0000259" key="3">
    <source>
        <dbReference type="PROSITE" id="PS51718"/>
    </source>
</evidence>
<comment type="caution">
    <text evidence="4">The sequence shown here is derived from an EMBL/GenBank/DDBJ whole genome shotgun (WGS) entry which is preliminary data.</text>
</comment>
<dbReference type="InterPro" id="IPR000375">
    <property type="entry name" value="Dynamin_stalk"/>
</dbReference>
<evidence type="ECO:0000256" key="2">
    <source>
        <dbReference type="ARBA" id="ARBA00023134"/>
    </source>
</evidence>
<accession>A0A835W2B6</accession>
<keyword evidence="2" id="KW-0342">GTP-binding</keyword>
<dbReference type="OrthoDB" id="5061070at2759"/>
<dbReference type="SMART" id="SM00053">
    <property type="entry name" value="DYNc"/>
    <property type="match status" value="1"/>
</dbReference>
<dbReference type="Pfam" id="PF00350">
    <property type="entry name" value="Dynamin_N"/>
    <property type="match status" value="1"/>
</dbReference>
<feature type="domain" description="Dynamin-type G" evidence="3">
    <location>
        <begin position="1"/>
        <end position="302"/>
    </location>
</feature>
<dbReference type="GO" id="GO:0003924">
    <property type="term" value="F:GTPase activity"/>
    <property type="evidence" value="ECO:0007669"/>
    <property type="project" value="InterPro"/>
</dbReference>
<dbReference type="Pfam" id="PF01031">
    <property type="entry name" value="Dynamin_M"/>
    <property type="match status" value="1"/>
</dbReference>
<dbReference type="InterPro" id="IPR027417">
    <property type="entry name" value="P-loop_NTPase"/>
</dbReference>
<dbReference type="InterPro" id="IPR045063">
    <property type="entry name" value="Dynamin_N"/>
</dbReference>
<reference evidence="4" key="1">
    <citation type="journal article" date="2020" name="bioRxiv">
        <title>Comparative genomics of Chlamydomonas.</title>
        <authorList>
            <person name="Craig R.J."/>
            <person name="Hasan A.R."/>
            <person name="Ness R.W."/>
            <person name="Keightley P.D."/>
        </authorList>
    </citation>
    <scope>NUCLEOTIDE SEQUENCE</scope>
    <source>
        <strain evidence="4">CCAP 11/173</strain>
    </source>
</reference>
<dbReference type="AlphaFoldDB" id="A0A835W2B6"/>
<dbReference type="GO" id="GO:0005874">
    <property type="term" value="C:microtubule"/>
    <property type="evidence" value="ECO:0007669"/>
    <property type="project" value="TreeGrafter"/>
</dbReference>
<protein>
    <recommendedName>
        <fullName evidence="3">Dynamin-type G domain-containing protein</fullName>
    </recommendedName>
</protein>
<keyword evidence="1" id="KW-0547">Nucleotide-binding</keyword>
<dbReference type="InterPro" id="IPR030381">
    <property type="entry name" value="G_DYNAMIN_dom"/>
</dbReference>
<sequence length="689" mass="77873">MGLQSAGKSTVISRLTNIRLPSKDGLSTRAPLHIASRLTTDDQLNLAELSVQQHDVISSETNALRASGWHLKDMRYVKSLLQPGQAWPPEDDMVVAAVEEATAALAGRGKNITSKQVMLRWESTTTPNLDVIDLPGIIISAVGDQPDSLPQDIKKIVREYISDPATIILCIHAAPNDTATAPMKLVMDFDPNLERSVVVLTKVDQIMVDGNASRAANIEAQRTKLKQHLEELSSKKKPLDIVLVKNSGMPGTSLHDQLAEEEETLSIFRDLQHAGRKPKLGMEALVDRLSEVLISRSQEELPGLKAHLRAAVNKIKAELQDIPTVASPVEAMRLADGLMEQLKDALRHVANRDFDKLRPYDSEKRERAEEDRIYKNLQDVHGRYFNQVIVVPPFMDDAYWNKLIMEQMEHEGGMLPEHVPIQVQRRIFREEFGNKVVEALDSMAEEACTVVWRTFEALVELVFKSYRRLGDEVKQRLREKVVKVQLHLLKQYLKSTAEAQTCGDLYTLSPMYATAMEFYERSITQTDKSYDRELRGCLGMEDALFKAPHKENEPPLPNKPEQPVGSVLDAHRAEDKADHRVLSISTLRQQQWGSLVYCTIVHASLMDMLPRVVRMFLIHQVVDRRVADMVADWRLEPGWDEWLHNMIVDPEVKVLRDSKQQQLDALQAALDRLAAIGSPRDGDKPDRNK</sequence>
<dbReference type="EMBL" id="JAEHOD010000062">
    <property type="protein sequence ID" value="KAG2433466.1"/>
    <property type="molecule type" value="Genomic_DNA"/>
</dbReference>
<dbReference type="GO" id="GO:0005525">
    <property type="term" value="F:GTP binding"/>
    <property type="evidence" value="ECO:0007669"/>
    <property type="project" value="InterPro"/>
</dbReference>
<dbReference type="PRINTS" id="PR00195">
    <property type="entry name" value="DYNAMIN"/>
</dbReference>
<dbReference type="GO" id="GO:0005737">
    <property type="term" value="C:cytoplasm"/>
    <property type="evidence" value="ECO:0007669"/>
    <property type="project" value="TreeGrafter"/>
</dbReference>
<proteinExistence type="predicted"/>
<dbReference type="Gene3D" id="1.20.120.1240">
    <property type="entry name" value="Dynamin, middle domain"/>
    <property type="match status" value="1"/>
</dbReference>
<evidence type="ECO:0000313" key="5">
    <source>
        <dbReference type="Proteomes" id="UP000613740"/>
    </source>
</evidence>
<gene>
    <name evidence="4" type="ORF">HYH02_012585</name>
</gene>
<dbReference type="Gene3D" id="3.40.50.300">
    <property type="entry name" value="P-loop containing nucleotide triphosphate hydrolases"/>
    <property type="match status" value="1"/>
</dbReference>
<dbReference type="InterPro" id="IPR001401">
    <property type="entry name" value="Dynamin_GTPase"/>
</dbReference>
<name>A0A835W2B6_9CHLO</name>
<dbReference type="Proteomes" id="UP000613740">
    <property type="component" value="Unassembled WGS sequence"/>
</dbReference>
<organism evidence="4 5">
    <name type="scientific">Chlamydomonas schloesseri</name>
    <dbReference type="NCBI Taxonomy" id="2026947"/>
    <lineage>
        <taxon>Eukaryota</taxon>
        <taxon>Viridiplantae</taxon>
        <taxon>Chlorophyta</taxon>
        <taxon>core chlorophytes</taxon>
        <taxon>Chlorophyceae</taxon>
        <taxon>CS clade</taxon>
        <taxon>Chlamydomonadales</taxon>
        <taxon>Chlamydomonadaceae</taxon>
        <taxon>Chlamydomonas</taxon>
    </lineage>
</organism>
<evidence type="ECO:0000313" key="4">
    <source>
        <dbReference type="EMBL" id="KAG2433466.1"/>
    </source>
</evidence>